<evidence type="ECO:0000259" key="6">
    <source>
        <dbReference type="PROSITE" id="PS50931"/>
    </source>
</evidence>
<evidence type="ECO:0000256" key="3">
    <source>
        <dbReference type="ARBA" id="ARBA00023125"/>
    </source>
</evidence>
<proteinExistence type="inferred from homology"/>
<dbReference type="InterPro" id="IPR036390">
    <property type="entry name" value="WH_DNA-bd_sf"/>
</dbReference>
<gene>
    <name evidence="7" type="ORF">D3871_29460</name>
</gene>
<dbReference type="PRINTS" id="PR00039">
    <property type="entry name" value="HTHLYSR"/>
</dbReference>
<comment type="caution">
    <text evidence="7">The sequence shown here is derived from an EMBL/GenBank/DDBJ whole genome shotgun (WGS) entry which is preliminary data.</text>
</comment>
<dbReference type="Gene3D" id="3.40.190.290">
    <property type="match status" value="1"/>
</dbReference>
<evidence type="ECO:0000313" key="7">
    <source>
        <dbReference type="EMBL" id="RJF92707.1"/>
    </source>
</evidence>
<dbReference type="FunFam" id="1.10.10.10:FF:000001">
    <property type="entry name" value="LysR family transcriptional regulator"/>
    <property type="match status" value="1"/>
</dbReference>
<keyword evidence="5" id="KW-0804">Transcription</keyword>
<dbReference type="AlphaFoldDB" id="A0A3A3FHT0"/>
<dbReference type="PANTHER" id="PTHR30293:SF0">
    <property type="entry name" value="NITROGEN ASSIMILATION REGULATORY PROTEIN NAC"/>
    <property type="match status" value="1"/>
</dbReference>
<keyword evidence="2" id="KW-0805">Transcription regulation</keyword>
<reference evidence="8" key="1">
    <citation type="submission" date="2018-09" db="EMBL/GenBank/DDBJ databases">
        <authorList>
            <person name="Zhu H."/>
        </authorList>
    </citation>
    <scope>NUCLEOTIDE SEQUENCE [LARGE SCALE GENOMIC DNA]</scope>
    <source>
        <strain evidence="8">K1R23-30</strain>
    </source>
</reference>
<dbReference type="PROSITE" id="PS50931">
    <property type="entry name" value="HTH_LYSR"/>
    <property type="match status" value="1"/>
</dbReference>
<dbReference type="GO" id="GO:2000142">
    <property type="term" value="P:regulation of DNA-templated transcription initiation"/>
    <property type="evidence" value="ECO:0007669"/>
    <property type="project" value="TreeGrafter"/>
</dbReference>
<evidence type="ECO:0000256" key="1">
    <source>
        <dbReference type="ARBA" id="ARBA00009437"/>
    </source>
</evidence>
<dbReference type="InterPro" id="IPR005119">
    <property type="entry name" value="LysR_subst-bd"/>
</dbReference>
<dbReference type="EMBL" id="QYUO01000003">
    <property type="protein sequence ID" value="RJF92707.1"/>
    <property type="molecule type" value="Genomic_DNA"/>
</dbReference>
<evidence type="ECO:0000313" key="8">
    <source>
        <dbReference type="Proteomes" id="UP000265955"/>
    </source>
</evidence>
<sequence length="308" mass="33993">MDLRQLRYFIVLANQQHFGRAANVLHVAQPALTRQIQLLEEELGVQLFVRHARGATPTEEALFLLERASFLLRYAEQLKQDMMARQRDPRGPVAVGLSPGLALLLAVPLTRAVHRRMPDVRLRIVEGLAQSLQGMLLQGTVDLAVLNYPAQGTNLVTFPLLTEDICLIGRPDDKRMHAPKAKLKQFGGLPLVMTGVAKSGVRLELEVGAARAGVELNQMVEVETVEVAKRLVRDGVGLTVHFAAAVKEDLEAGRLNAIPIEGLHLRRIIARASDRPPSRATEEMIDILRTVIEELVQGGEWPHAVLDS</sequence>
<feature type="domain" description="HTH lysR-type" evidence="6">
    <location>
        <begin position="1"/>
        <end position="58"/>
    </location>
</feature>
<evidence type="ECO:0000256" key="5">
    <source>
        <dbReference type="ARBA" id="ARBA00023163"/>
    </source>
</evidence>
<keyword evidence="4" id="KW-0010">Activator</keyword>
<keyword evidence="8" id="KW-1185">Reference proteome</keyword>
<dbReference type="Proteomes" id="UP000265955">
    <property type="component" value="Unassembled WGS sequence"/>
</dbReference>
<dbReference type="InterPro" id="IPR036388">
    <property type="entry name" value="WH-like_DNA-bd_sf"/>
</dbReference>
<evidence type="ECO:0000256" key="4">
    <source>
        <dbReference type="ARBA" id="ARBA00023159"/>
    </source>
</evidence>
<comment type="similarity">
    <text evidence="1">Belongs to the LysR transcriptional regulatory family.</text>
</comment>
<accession>A0A3A3FHT0</accession>
<dbReference type="Pfam" id="PF00126">
    <property type="entry name" value="HTH_1"/>
    <property type="match status" value="1"/>
</dbReference>
<dbReference type="OrthoDB" id="8587114at2"/>
<dbReference type="Pfam" id="PF03466">
    <property type="entry name" value="LysR_substrate"/>
    <property type="match status" value="1"/>
</dbReference>
<keyword evidence="3" id="KW-0238">DNA-binding</keyword>
<evidence type="ECO:0000256" key="2">
    <source>
        <dbReference type="ARBA" id="ARBA00023015"/>
    </source>
</evidence>
<dbReference type="GO" id="GO:0003677">
    <property type="term" value="F:DNA binding"/>
    <property type="evidence" value="ECO:0007669"/>
    <property type="project" value="UniProtKB-KW"/>
</dbReference>
<dbReference type="Gene3D" id="1.10.10.10">
    <property type="entry name" value="Winged helix-like DNA-binding domain superfamily/Winged helix DNA-binding domain"/>
    <property type="match status" value="1"/>
</dbReference>
<dbReference type="RefSeq" id="WP_119772698.1">
    <property type="nucleotide sequence ID" value="NZ_QYUO01000003.1"/>
</dbReference>
<dbReference type="PANTHER" id="PTHR30293">
    <property type="entry name" value="TRANSCRIPTIONAL REGULATORY PROTEIN NAC-RELATED"/>
    <property type="match status" value="1"/>
</dbReference>
<dbReference type="SUPFAM" id="SSF53850">
    <property type="entry name" value="Periplasmic binding protein-like II"/>
    <property type="match status" value="1"/>
</dbReference>
<organism evidence="7 8">
    <name type="scientific">Noviherbaspirillum saxi</name>
    <dbReference type="NCBI Taxonomy" id="2320863"/>
    <lineage>
        <taxon>Bacteria</taxon>
        <taxon>Pseudomonadati</taxon>
        <taxon>Pseudomonadota</taxon>
        <taxon>Betaproteobacteria</taxon>
        <taxon>Burkholderiales</taxon>
        <taxon>Oxalobacteraceae</taxon>
        <taxon>Noviherbaspirillum</taxon>
    </lineage>
</organism>
<dbReference type="SUPFAM" id="SSF46785">
    <property type="entry name" value="Winged helix' DNA-binding domain"/>
    <property type="match status" value="1"/>
</dbReference>
<dbReference type="InterPro" id="IPR000847">
    <property type="entry name" value="LysR_HTH_N"/>
</dbReference>
<name>A0A3A3FHT0_9BURK</name>
<protein>
    <submittedName>
        <fullName evidence="7">LysR family transcriptional regulator</fullName>
    </submittedName>
</protein>
<dbReference type="GO" id="GO:0003700">
    <property type="term" value="F:DNA-binding transcription factor activity"/>
    <property type="evidence" value="ECO:0007669"/>
    <property type="project" value="InterPro"/>
</dbReference>